<feature type="transmembrane region" description="Helical" evidence="14">
    <location>
        <begin position="265"/>
        <end position="284"/>
    </location>
</feature>
<feature type="transmembrane region" description="Helical" evidence="14">
    <location>
        <begin position="493"/>
        <end position="518"/>
    </location>
</feature>
<keyword evidence="16" id="KW-1185">Reference proteome</keyword>
<dbReference type="RefSeq" id="WP_338239179.1">
    <property type="nucleotide sequence ID" value="NZ_BQKE01000004.1"/>
</dbReference>
<feature type="transmembrane region" description="Helical" evidence="14">
    <location>
        <begin position="120"/>
        <end position="145"/>
    </location>
</feature>
<dbReference type="EMBL" id="BQKE01000004">
    <property type="protein sequence ID" value="GJM64094.1"/>
    <property type="molecule type" value="Genomic_DNA"/>
</dbReference>
<feature type="transmembrane region" description="Helical" evidence="14">
    <location>
        <begin position="588"/>
        <end position="607"/>
    </location>
</feature>
<feature type="transmembrane region" description="Helical" evidence="14">
    <location>
        <begin position="6"/>
        <end position="25"/>
    </location>
</feature>
<dbReference type="InterPro" id="IPR001734">
    <property type="entry name" value="Na/solute_symporter"/>
</dbReference>
<evidence type="ECO:0000256" key="6">
    <source>
        <dbReference type="ARBA" id="ARBA00022847"/>
    </source>
</evidence>
<keyword evidence="8" id="KW-0915">Sodium</keyword>
<feature type="transmembrane region" description="Helical" evidence="14">
    <location>
        <begin position="563"/>
        <end position="582"/>
    </location>
</feature>
<dbReference type="Proteomes" id="UP001310022">
    <property type="component" value="Unassembled WGS sequence"/>
</dbReference>
<dbReference type="AlphaFoldDB" id="A0AAN4W1K5"/>
<keyword evidence="4" id="KW-1003">Cell membrane</keyword>
<evidence type="ECO:0000313" key="15">
    <source>
        <dbReference type="EMBL" id="GJM64094.1"/>
    </source>
</evidence>
<evidence type="ECO:0000256" key="4">
    <source>
        <dbReference type="ARBA" id="ARBA00022475"/>
    </source>
</evidence>
<proteinExistence type="inferred from homology"/>
<keyword evidence="5 14" id="KW-0812">Transmembrane</keyword>
<dbReference type="Pfam" id="PF00474">
    <property type="entry name" value="SSF"/>
    <property type="match status" value="1"/>
</dbReference>
<dbReference type="GO" id="GO:0015824">
    <property type="term" value="P:proline transport"/>
    <property type="evidence" value="ECO:0007669"/>
    <property type="project" value="TreeGrafter"/>
</dbReference>
<evidence type="ECO:0000256" key="10">
    <source>
        <dbReference type="ARBA" id="ARBA00023136"/>
    </source>
</evidence>
<dbReference type="GO" id="GO:0005298">
    <property type="term" value="F:proline:sodium symporter activity"/>
    <property type="evidence" value="ECO:0007669"/>
    <property type="project" value="TreeGrafter"/>
</dbReference>
<comment type="caution">
    <text evidence="15">The sequence shown here is derived from an EMBL/GenBank/DDBJ whole genome shotgun (WGS) entry which is preliminary data.</text>
</comment>
<comment type="similarity">
    <text evidence="2 13">Belongs to the sodium:solute symporter (SSF) (TC 2.A.21) family.</text>
</comment>
<evidence type="ECO:0000313" key="16">
    <source>
        <dbReference type="Proteomes" id="UP001310022"/>
    </source>
</evidence>
<protein>
    <submittedName>
        <fullName evidence="15">Sodium:solute symporter</fullName>
    </submittedName>
</protein>
<evidence type="ECO:0000256" key="8">
    <source>
        <dbReference type="ARBA" id="ARBA00023053"/>
    </source>
</evidence>
<comment type="subcellular location">
    <subcellularLocation>
        <location evidence="1">Cell membrane</location>
        <topology evidence="1">Multi-pass membrane protein</topology>
    </subcellularLocation>
</comment>
<feature type="transmembrane region" description="Helical" evidence="14">
    <location>
        <begin position="305"/>
        <end position="333"/>
    </location>
</feature>
<accession>A0AAN4W1K5</accession>
<dbReference type="PANTHER" id="PTHR48086:SF3">
    <property type="entry name" value="SODIUM_PROLINE SYMPORTER"/>
    <property type="match status" value="1"/>
</dbReference>
<evidence type="ECO:0000256" key="7">
    <source>
        <dbReference type="ARBA" id="ARBA00022989"/>
    </source>
</evidence>
<evidence type="ECO:0000256" key="11">
    <source>
        <dbReference type="ARBA" id="ARBA00023201"/>
    </source>
</evidence>
<keyword evidence="9" id="KW-0406">Ion transport</keyword>
<feature type="transmembrane region" description="Helical" evidence="14">
    <location>
        <begin position="409"/>
        <end position="429"/>
    </location>
</feature>
<feature type="transmembrane region" description="Helical" evidence="14">
    <location>
        <begin position="205"/>
        <end position="224"/>
    </location>
</feature>
<evidence type="ECO:0000256" key="3">
    <source>
        <dbReference type="ARBA" id="ARBA00022448"/>
    </source>
</evidence>
<dbReference type="PANTHER" id="PTHR48086">
    <property type="entry name" value="SODIUM/PROLINE SYMPORTER-RELATED"/>
    <property type="match status" value="1"/>
</dbReference>
<evidence type="ECO:0000256" key="1">
    <source>
        <dbReference type="ARBA" id="ARBA00004651"/>
    </source>
</evidence>
<comment type="catalytic activity">
    <reaction evidence="12">
        <text>L-proline(in) + Na(+)(in) = L-proline(out) + Na(+)(out)</text>
        <dbReference type="Rhea" id="RHEA:28967"/>
        <dbReference type="ChEBI" id="CHEBI:29101"/>
        <dbReference type="ChEBI" id="CHEBI:60039"/>
    </reaction>
</comment>
<evidence type="ECO:0000256" key="9">
    <source>
        <dbReference type="ARBA" id="ARBA00023065"/>
    </source>
</evidence>
<dbReference type="InterPro" id="IPR050277">
    <property type="entry name" value="Sodium:Solute_Symporter"/>
</dbReference>
<evidence type="ECO:0000256" key="14">
    <source>
        <dbReference type="SAM" id="Phobius"/>
    </source>
</evidence>
<keyword evidence="7 14" id="KW-1133">Transmembrane helix</keyword>
<keyword evidence="6" id="KW-0769">Symport</keyword>
<keyword evidence="11" id="KW-0739">Sodium transport</keyword>
<evidence type="ECO:0000256" key="13">
    <source>
        <dbReference type="RuleBase" id="RU362091"/>
    </source>
</evidence>
<gene>
    <name evidence="15" type="ORF">PEDI_46460</name>
</gene>
<feature type="transmembrane region" description="Helical" evidence="14">
    <location>
        <begin position="353"/>
        <end position="374"/>
    </location>
</feature>
<sequence>MAIQQLDLFIIVVYLLSTVVIGLVLNKRAKASKESYLLGGNSVPWYMLALSNASGMFDISGTMWMVSILFIYGLKSVWLPWLWPVFNQVFLMVYLSIWLRRSNATTGAEWIKSRFGIDRGAELSHLIVVIFAIINCLGFMAYGFVGLGKFVELFIPWSVVSPYVPFDVAPAYVPHFYGISLTIFAIFYALAGGMLSIVWTDVIQYLIMTVSGIVIALIAMNKLMDSSLLVPDSWWSPFFSWNLEMDWRPLIPAVQEKIKSDGYELFSIIFMMMLCKGFLVSAAGPAPNFDMQKILSTKSPREGALMSGLVSVILLPTRYLMITGIAVLGILYFDDLNLMVNGAVDFEQLLPSAISLFVPTGLMGLLLAGLLAAFMSTFAGTLNAAQAYIVNDIYVKYVEHDPKPKKIAFLNYMSGLLIVGISVFFGIFVKDINSVLQWLVSGLWGGYIAANVLKWYWWRFNGYGYFFGMIGGIIPALIFPLILPGFFPELPEAILMLYFFPVLLGISFVGCLIGTYMFPSTEASVLIDFYQKVRPWGFWKPVRQMAKSKGISLQKNDDFKRDMSNVIIGVIWQTALTIFPIYLVLMQWTAMGIALGIAGVLSIILKYSWFDRLPSEKEGQAKQSEIYIKEEIEQ</sequence>
<dbReference type="GO" id="GO:0015193">
    <property type="term" value="F:L-proline transmembrane transporter activity"/>
    <property type="evidence" value="ECO:0007669"/>
    <property type="project" value="TreeGrafter"/>
</dbReference>
<name>A0AAN4W1K5_9BACT</name>
<feature type="transmembrane region" description="Helical" evidence="14">
    <location>
        <begin position="435"/>
        <end position="453"/>
    </location>
</feature>
<feature type="transmembrane region" description="Helical" evidence="14">
    <location>
        <begin position="176"/>
        <end position="198"/>
    </location>
</feature>
<dbReference type="InterPro" id="IPR038377">
    <property type="entry name" value="Na/Glc_symporter_sf"/>
</dbReference>
<dbReference type="PROSITE" id="PS50283">
    <property type="entry name" value="NA_SOLUT_SYMP_3"/>
    <property type="match status" value="1"/>
</dbReference>
<evidence type="ECO:0000256" key="12">
    <source>
        <dbReference type="ARBA" id="ARBA00033708"/>
    </source>
</evidence>
<keyword evidence="10 14" id="KW-0472">Membrane</keyword>
<organism evidence="15 16">
    <name type="scientific">Persicobacter diffluens</name>
    <dbReference type="NCBI Taxonomy" id="981"/>
    <lineage>
        <taxon>Bacteria</taxon>
        <taxon>Pseudomonadati</taxon>
        <taxon>Bacteroidota</taxon>
        <taxon>Cytophagia</taxon>
        <taxon>Cytophagales</taxon>
        <taxon>Persicobacteraceae</taxon>
        <taxon>Persicobacter</taxon>
    </lineage>
</organism>
<reference evidence="15 16" key="1">
    <citation type="submission" date="2021-12" db="EMBL/GenBank/DDBJ databases">
        <title>Genome sequencing of bacteria with rrn-lacking chromosome and rrn-plasmid.</title>
        <authorList>
            <person name="Anda M."/>
            <person name="Iwasaki W."/>
        </authorList>
    </citation>
    <scope>NUCLEOTIDE SEQUENCE [LARGE SCALE GENOMIC DNA]</scope>
    <source>
        <strain evidence="15 16">NBRC 15940</strain>
    </source>
</reference>
<dbReference type="CDD" id="cd11477">
    <property type="entry name" value="SLC5sbd_u1"/>
    <property type="match status" value="1"/>
</dbReference>
<evidence type="ECO:0000256" key="2">
    <source>
        <dbReference type="ARBA" id="ARBA00006434"/>
    </source>
</evidence>
<feature type="transmembrane region" description="Helical" evidence="14">
    <location>
        <begin position="465"/>
        <end position="487"/>
    </location>
</feature>
<feature type="transmembrane region" description="Helical" evidence="14">
    <location>
        <begin position="45"/>
        <end position="72"/>
    </location>
</feature>
<dbReference type="GO" id="GO:0005886">
    <property type="term" value="C:plasma membrane"/>
    <property type="evidence" value="ECO:0007669"/>
    <property type="project" value="UniProtKB-SubCell"/>
</dbReference>
<evidence type="ECO:0000256" key="5">
    <source>
        <dbReference type="ARBA" id="ARBA00022692"/>
    </source>
</evidence>
<dbReference type="Gene3D" id="1.20.1730.10">
    <property type="entry name" value="Sodium/glucose cotransporter"/>
    <property type="match status" value="1"/>
</dbReference>
<keyword evidence="3" id="KW-0813">Transport</keyword>
<feature type="transmembrane region" description="Helical" evidence="14">
    <location>
        <begin position="78"/>
        <end position="99"/>
    </location>
</feature>